<evidence type="ECO:0000256" key="1">
    <source>
        <dbReference type="SAM" id="SignalP"/>
    </source>
</evidence>
<proteinExistence type="predicted"/>
<dbReference type="EMBL" id="EU831279">
    <property type="protein sequence ID" value="ACF16060.1"/>
    <property type="molecule type" value="Genomic_DNA"/>
</dbReference>
<dbReference type="AlphaFoldDB" id="B3VZZ4"/>
<accession>B3VZZ4</accession>
<dbReference type="Gene3D" id="2.60.40.1900">
    <property type="entry name" value="Beta-microseminoprotein (PSP94) domain"/>
    <property type="match status" value="1"/>
</dbReference>
<reference evidence="2" key="1">
    <citation type="journal article" date="2009" name="Mol. Biol. Evol.">
        <title>Degenerate tetraploidy was established before bdelloid rotifer families diverged.</title>
        <authorList>
            <person name="Hur J.H."/>
            <person name="Van Doninck K."/>
            <person name="Mandigo M.L."/>
            <person name="Meselson M."/>
        </authorList>
    </citation>
    <scope>NUCLEOTIDE SEQUENCE</scope>
</reference>
<evidence type="ECO:0000313" key="2">
    <source>
        <dbReference type="EMBL" id="ACF16060.1"/>
    </source>
</evidence>
<feature type="signal peptide" evidence="1">
    <location>
        <begin position="1"/>
        <end position="22"/>
    </location>
</feature>
<feature type="chain" id="PRO_5002798851" evidence="1">
    <location>
        <begin position="23"/>
        <end position="130"/>
    </location>
</feature>
<keyword evidence="1" id="KW-0732">Signal</keyword>
<dbReference type="OrthoDB" id="10049009at2759"/>
<protein>
    <submittedName>
        <fullName evidence="2">Metal-binding protein</fullName>
    </submittedName>
</protein>
<sequence>MISYLSISLSFLLIIFVVSVKSACFQGQVKSQVTKYGTVDTQCAFNDMKVLPGSSFKLPMPDCIECKCTTKSMICCGFGFAAGIVEPPSGCVAYNDACKLIFVKKNNSTEVCATAKASGLKKKKFRPHVE</sequence>
<name>B3VZZ4_ADIVA</name>
<organism evidence="2">
    <name type="scientific">Adineta vaga</name>
    <name type="common">Rotifer</name>
    <name type="synonym">Callidina vaga</name>
    <dbReference type="NCBI Taxonomy" id="104782"/>
    <lineage>
        <taxon>Eukaryota</taxon>
        <taxon>Metazoa</taxon>
        <taxon>Spiralia</taxon>
        <taxon>Gnathifera</taxon>
        <taxon>Rotifera</taxon>
        <taxon>Eurotatoria</taxon>
        <taxon>Bdelloidea</taxon>
        <taxon>Adinetida</taxon>
        <taxon>Adinetidae</taxon>
        <taxon>Adineta</taxon>
    </lineage>
</organism>